<proteinExistence type="predicted"/>
<evidence type="ECO:0000313" key="2">
    <source>
        <dbReference type="EMBL" id="MBC5676360.1"/>
    </source>
</evidence>
<evidence type="ECO:0000313" key="3">
    <source>
        <dbReference type="Proteomes" id="UP000635828"/>
    </source>
</evidence>
<name>A0ABR7FNY2_9FIRM</name>
<keyword evidence="3" id="KW-1185">Reference proteome</keyword>
<gene>
    <name evidence="2" type="ORF">H8S22_01660</name>
</gene>
<dbReference type="EMBL" id="JACOOS010000001">
    <property type="protein sequence ID" value="MBC5676360.1"/>
    <property type="molecule type" value="Genomic_DNA"/>
</dbReference>
<dbReference type="RefSeq" id="WP_095142874.1">
    <property type="nucleotide sequence ID" value="NZ_JACOOS010000001.1"/>
</dbReference>
<organism evidence="2 3">
    <name type="scientific">Anaerostipes hominis</name>
    <name type="common">ex Liu et al. 2021</name>
    <dbReference type="NCBI Taxonomy" id="2763018"/>
    <lineage>
        <taxon>Bacteria</taxon>
        <taxon>Bacillati</taxon>
        <taxon>Bacillota</taxon>
        <taxon>Clostridia</taxon>
        <taxon>Lachnospirales</taxon>
        <taxon>Lachnospiraceae</taxon>
        <taxon>Anaerostipes</taxon>
    </lineage>
</organism>
<comment type="caution">
    <text evidence="2">The sequence shown here is derived from an EMBL/GenBank/DDBJ whole genome shotgun (WGS) entry which is preliminary data.</text>
</comment>
<sequence length="698" mass="78687">MLNRKKIAGVFMIVFAAAGCTVFGGEKEEPSLRAEFADGEQETYIAKERELKITLLKEEADRDKVICRAEGNDGKEKWDAGNITWLSDKEGRVIFQREGWYRVSVEYDGESSMLQEFCLETTKPEEPEADTGSYMQGTWTNRPVHINLSQGSSFSGRSGFEYLESEQGEWKEAEGDSITVKTNGIHRYKVRAVSKAGYRSAAADVFVKFWDKQPGKPKVNCPGSADGEWHKKEVRIRAEKRQKKGPRLKTFITAKNLDTGRKKTIEENSLLLSEEGKYQIRVVQKDEAGNISKKEWKKNIYIDGSKPRISLEGKTVNLYEKDGCKLKVTIKDSYLDAESIRWQTTGKVVNQTAKEGVLKADIYFEKEGEQKLSVSCQDQAGNSAEASAGHFFIDKTKPQLKITGISSLGIYNFAPEAKVSCMDDTPTEVSLYLNGKLLKRENVKPGENRKAAYPMLSEDGYYCAEARARDSAGNTASEKVFFTVSCKGTQIIPDGNTVHQSSSMKDQGSFGFRMKNVVPSYVTEFVVNGRTVPYERKGDYVYISNKYLKNGSNQIKVKMKDITGHVSTLKKPLNLHYDAEPPVILISGVRHGITYREKKQIQVKVQDDQDRITGLWMDGRKIKFSDGQTVIRCGTDGNHRLKAEAVGRSGLKSGRTVEFKISTKQRKHSKRPFGFLISGIYFLTALYLMFFFFRSRKS</sequence>
<evidence type="ECO:0008006" key="4">
    <source>
        <dbReference type="Google" id="ProtNLM"/>
    </source>
</evidence>
<accession>A0ABR7FNY2</accession>
<protein>
    <recommendedName>
        <fullName evidence="4">Ig-like domain-containing protein</fullName>
    </recommendedName>
</protein>
<keyword evidence="1" id="KW-1133">Transmembrane helix</keyword>
<evidence type="ECO:0000256" key="1">
    <source>
        <dbReference type="SAM" id="Phobius"/>
    </source>
</evidence>
<keyword evidence="1" id="KW-0812">Transmembrane</keyword>
<feature type="transmembrane region" description="Helical" evidence="1">
    <location>
        <begin position="673"/>
        <end position="693"/>
    </location>
</feature>
<dbReference type="PROSITE" id="PS51257">
    <property type="entry name" value="PROKAR_LIPOPROTEIN"/>
    <property type="match status" value="1"/>
</dbReference>
<reference evidence="2 3" key="1">
    <citation type="submission" date="2020-08" db="EMBL/GenBank/DDBJ databases">
        <title>Genome public.</title>
        <authorList>
            <person name="Liu C."/>
            <person name="Sun Q."/>
        </authorList>
    </citation>
    <scope>NUCLEOTIDE SEQUENCE [LARGE SCALE GENOMIC DNA]</scope>
    <source>
        <strain evidence="2 3">NSJ-7</strain>
    </source>
</reference>
<keyword evidence="1" id="KW-0472">Membrane</keyword>
<dbReference type="Proteomes" id="UP000635828">
    <property type="component" value="Unassembled WGS sequence"/>
</dbReference>